<dbReference type="SUPFAM" id="SSF53335">
    <property type="entry name" value="S-adenosyl-L-methionine-dependent methyltransferases"/>
    <property type="match status" value="1"/>
</dbReference>
<evidence type="ECO:0000313" key="7">
    <source>
        <dbReference type="EMBL" id="HCL03797.1"/>
    </source>
</evidence>
<reference evidence="7 8" key="1">
    <citation type="journal article" date="2018" name="Nat. Biotechnol.">
        <title>A standardized bacterial taxonomy based on genome phylogeny substantially revises the tree of life.</title>
        <authorList>
            <person name="Parks D.H."/>
            <person name="Chuvochina M."/>
            <person name="Waite D.W."/>
            <person name="Rinke C."/>
            <person name="Skarshewski A."/>
            <person name="Chaumeil P.A."/>
            <person name="Hugenholtz P."/>
        </authorList>
    </citation>
    <scope>NUCLEOTIDE SEQUENCE [LARGE SCALE GENOMIC DNA]</scope>
    <source>
        <strain evidence="7">UBA11728</strain>
    </source>
</reference>
<comment type="subcellular location">
    <subcellularLocation>
        <location evidence="6">Cytoplasm</location>
    </subcellularLocation>
</comment>
<dbReference type="InterPro" id="IPR003682">
    <property type="entry name" value="rRNA_ssu_MeTfrase_G"/>
</dbReference>
<organism evidence="7 8">
    <name type="scientific">Lachnoclostridium phytofermentans</name>
    <dbReference type="NCBI Taxonomy" id="66219"/>
    <lineage>
        <taxon>Bacteria</taxon>
        <taxon>Bacillati</taxon>
        <taxon>Bacillota</taxon>
        <taxon>Clostridia</taxon>
        <taxon>Lachnospirales</taxon>
        <taxon>Lachnospiraceae</taxon>
    </lineage>
</organism>
<evidence type="ECO:0000256" key="6">
    <source>
        <dbReference type="HAMAP-Rule" id="MF_00074"/>
    </source>
</evidence>
<dbReference type="CDD" id="cd02440">
    <property type="entry name" value="AdoMet_MTases"/>
    <property type="match status" value="1"/>
</dbReference>
<name>A0A3D2XAM6_9FIRM</name>
<keyword evidence="2 6" id="KW-0698">rRNA processing</keyword>
<dbReference type="Gene3D" id="3.40.50.150">
    <property type="entry name" value="Vaccinia Virus protein VP39"/>
    <property type="match status" value="1"/>
</dbReference>
<sequence length="242" mass="27681">MRDNSAFIQGLRSLGMDLNKHQLEQFETYYDLLIEWNSFMNLTAITEYEEVIQKHFLDSLSLIKSYQIKSGDTLLDMGTGAGFPGIPLKIAYPELNVLLMDSLNKRINFLNEVINRLDLKNISAMHGRAEEQARRIDFREKFDLVVSRAVARTASLAELCLPYVKKGGYFIPYKSGKVNEELEEAEYALECLGGKLEEKMTFTLPDTDMERTLICIKKVKETPKSYPRGGGKPLKMPLIRKK</sequence>
<keyword evidence="5 6" id="KW-0949">S-adenosyl-L-methionine</keyword>
<dbReference type="EC" id="2.1.1.-" evidence="6"/>
<accession>A0A3D2XAM6</accession>
<feature type="binding site" evidence="6">
    <location>
        <begin position="129"/>
        <end position="130"/>
    </location>
    <ligand>
        <name>S-adenosyl-L-methionine</name>
        <dbReference type="ChEBI" id="CHEBI:59789"/>
    </ligand>
</feature>
<dbReference type="PANTHER" id="PTHR31760:SF0">
    <property type="entry name" value="S-ADENOSYL-L-METHIONINE-DEPENDENT METHYLTRANSFERASES SUPERFAMILY PROTEIN"/>
    <property type="match status" value="1"/>
</dbReference>
<dbReference type="Pfam" id="PF02527">
    <property type="entry name" value="GidB"/>
    <property type="match status" value="1"/>
</dbReference>
<dbReference type="EMBL" id="DPVV01000517">
    <property type="protein sequence ID" value="HCL03797.1"/>
    <property type="molecule type" value="Genomic_DNA"/>
</dbReference>
<gene>
    <name evidence="6" type="primary">rsmG</name>
    <name evidence="7" type="ORF">DHW61_15560</name>
</gene>
<comment type="function">
    <text evidence="6">Specifically methylates the N7 position of a guanine in 16S rRNA.</text>
</comment>
<keyword evidence="3 6" id="KW-0489">Methyltransferase</keyword>
<dbReference type="Proteomes" id="UP000262969">
    <property type="component" value="Unassembled WGS sequence"/>
</dbReference>
<feature type="binding site" evidence="6">
    <location>
        <position position="148"/>
    </location>
    <ligand>
        <name>S-adenosyl-L-methionine</name>
        <dbReference type="ChEBI" id="CHEBI:59789"/>
    </ligand>
</feature>
<dbReference type="GO" id="GO:0005829">
    <property type="term" value="C:cytosol"/>
    <property type="evidence" value="ECO:0007669"/>
    <property type="project" value="TreeGrafter"/>
</dbReference>
<feature type="binding site" evidence="6">
    <location>
        <position position="83"/>
    </location>
    <ligand>
        <name>S-adenosyl-L-methionine</name>
        <dbReference type="ChEBI" id="CHEBI:59789"/>
    </ligand>
</feature>
<feature type="binding site" evidence="6">
    <location>
        <position position="78"/>
    </location>
    <ligand>
        <name>S-adenosyl-L-methionine</name>
        <dbReference type="ChEBI" id="CHEBI:59789"/>
    </ligand>
</feature>
<dbReference type="InterPro" id="IPR029063">
    <property type="entry name" value="SAM-dependent_MTases_sf"/>
</dbReference>
<dbReference type="HAMAP" id="MF_00074">
    <property type="entry name" value="16SrRNA_methyltr_G"/>
    <property type="match status" value="1"/>
</dbReference>
<comment type="caution">
    <text evidence="7">The sequence shown here is derived from an EMBL/GenBank/DDBJ whole genome shotgun (WGS) entry which is preliminary data.</text>
</comment>
<dbReference type="PIRSF" id="PIRSF003078">
    <property type="entry name" value="GidB"/>
    <property type="match status" value="1"/>
</dbReference>
<evidence type="ECO:0000256" key="2">
    <source>
        <dbReference type="ARBA" id="ARBA00022552"/>
    </source>
</evidence>
<evidence type="ECO:0000256" key="3">
    <source>
        <dbReference type="ARBA" id="ARBA00022603"/>
    </source>
</evidence>
<evidence type="ECO:0000256" key="4">
    <source>
        <dbReference type="ARBA" id="ARBA00022679"/>
    </source>
</evidence>
<dbReference type="PANTHER" id="PTHR31760">
    <property type="entry name" value="S-ADENOSYL-L-METHIONINE-DEPENDENT METHYLTRANSFERASES SUPERFAMILY PROTEIN"/>
    <property type="match status" value="1"/>
</dbReference>
<evidence type="ECO:0000256" key="1">
    <source>
        <dbReference type="ARBA" id="ARBA00022490"/>
    </source>
</evidence>
<protein>
    <recommendedName>
        <fullName evidence="6">Ribosomal RNA small subunit methyltransferase G</fullName>
        <ecNumber evidence="6">2.1.1.-</ecNumber>
    </recommendedName>
    <alternativeName>
        <fullName evidence="6">16S rRNA 7-methylguanosine methyltransferase</fullName>
        <shortName evidence="6">16S rRNA m7G methyltransferase</shortName>
    </alternativeName>
</protein>
<dbReference type="FunFam" id="3.40.50.150:FF:000041">
    <property type="entry name" value="Ribosomal RNA small subunit methyltransferase G"/>
    <property type="match status" value="1"/>
</dbReference>
<comment type="caution">
    <text evidence="6">Lacks conserved residue(s) required for the propagation of feature annotation.</text>
</comment>
<dbReference type="NCBIfam" id="TIGR00138">
    <property type="entry name" value="rsmG_gidB"/>
    <property type="match status" value="1"/>
</dbReference>
<proteinExistence type="inferred from homology"/>
<dbReference type="GO" id="GO:0070043">
    <property type="term" value="F:rRNA (guanine-N7-)-methyltransferase activity"/>
    <property type="evidence" value="ECO:0007669"/>
    <property type="project" value="UniProtKB-UniRule"/>
</dbReference>
<keyword evidence="4 6" id="KW-0808">Transferase</keyword>
<keyword evidence="1 6" id="KW-0963">Cytoplasm</keyword>
<dbReference type="AlphaFoldDB" id="A0A3D2XAM6"/>
<evidence type="ECO:0000256" key="5">
    <source>
        <dbReference type="ARBA" id="ARBA00022691"/>
    </source>
</evidence>
<comment type="similarity">
    <text evidence="6">Belongs to the methyltransferase superfamily. RNA methyltransferase RsmG family.</text>
</comment>
<evidence type="ECO:0000313" key="8">
    <source>
        <dbReference type="Proteomes" id="UP000262969"/>
    </source>
</evidence>